<accession>A0A409W1V9</accession>
<keyword evidence="3 5" id="KW-0378">Hydrolase</keyword>
<reference evidence="10 11" key="1">
    <citation type="journal article" date="2018" name="Evol. Lett.">
        <title>Horizontal gene cluster transfer increased hallucinogenic mushroom diversity.</title>
        <authorList>
            <person name="Reynolds H.T."/>
            <person name="Vijayakumar V."/>
            <person name="Gluck-Thaler E."/>
            <person name="Korotkin H.B."/>
            <person name="Matheny P.B."/>
            <person name="Slot J.C."/>
        </authorList>
    </citation>
    <scope>NUCLEOTIDE SEQUENCE [LARGE SCALE GENOMIC DNA]</scope>
    <source>
        <strain evidence="10 11">2629</strain>
    </source>
</reference>
<protein>
    <recommendedName>
        <fullName evidence="12">Peptidase S8/S53 domain-containing protein</fullName>
    </recommendedName>
</protein>
<dbReference type="InterPro" id="IPR000209">
    <property type="entry name" value="Peptidase_S8/S53_dom"/>
</dbReference>
<dbReference type="SUPFAM" id="SSF54897">
    <property type="entry name" value="Protease propeptides/inhibitors"/>
    <property type="match status" value="1"/>
</dbReference>
<evidence type="ECO:0000256" key="4">
    <source>
        <dbReference type="ARBA" id="ARBA00022825"/>
    </source>
</evidence>
<dbReference type="InterPro" id="IPR010259">
    <property type="entry name" value="S8pro/Inhibitor_I9"/>
</dbReference>
<feature type="signal peptide" evidence="7">
    <location>
        <begin position="1"/>
        <end position="19"/>
    </location>
</feature>
<evidence type="ECO:0000256" key="6">
    <source>
        <dbReference type="RuleBase" id="RU003355"/>
    </source>
</evidence>
<evidence type="ECO:0000313" key="11">
    <source>
        <dbReference type="Proteomes" id="UP000284842"/>
    </source>
</evidence>
<dbReference type="Gene3D" id="3.30.70.80">
    <property type="entry name" value="Peptidase S8 propeptide/proteinase inhibitor I9"/>
    <property type="match status" value="1"/>
</dbReference>
<keyword evidence="7" id="KW-0732">Signal</keyword>
<feature type="domain" description="Inhibitor I9" evidence="9">
    <location>
        <begin position="66"/>
        <end position="98"/>
    </location>
</feature>
<dbReference type="InterPro" id="IPR037045">
    <property type="entry name" value="S8pro/Inhibitor_I9_sf"/>
</dbReference>
<dbReference type="CDD" id="cd04077">
    <property type="entry name" value="Peptidases_S8_PCSK9_ProteinaseK_like"/>
    <property type="match status" value="1"/>
</dbReference>
<dbReference type="InterPro" id="IPR023827">
    <property type="entry name" value="Peptidase_S8_Asp-AS"/>
</dbReference>
<dbReference type="Proteomes" id="UP000284842">
    <property type="component" value="Unassembled WGS sequence"/>
</dbReference>
<dbReference type="Gene3D" id="3.40.50.200">
    <property type="entry name" value="Peptidase S8/S53 domain"/>
    <property type="match status" value="1"/>
</dbReference>
<keyword evidence="2 5" id="KW-0645">Protease</keyword>
<organism evidence="10 11">
    <name type="scientific">Panaeolus cyanescens</name>
    <dbReference type="NCBI Taxonomy" id="181874"/>
    <lineage>
        <taxon>Eukaryota</taxon>
        <taxon>Fungi</taxon>
        <taxon>Dikarya</taxon>
        <taxon>Basidiomycota</taxon>
        <taxon>Agaricomycotina</taxon>
        <taxon>Agaricomycetes</taxon>
        <taxon>Agaricomycetidae</taxon>
        <taxon>Agaricales</taxon>
        <taxon>Agaricineae</taxon>
        <taxon>Galeropsidaceae</taxon>
        <taxon>Panaeolus</taxon>
    </lineage>
</organism>
<keyword evidence="4 5" id="KW-0720">Serine protease</keyword>
<keyword evidence="11" id="KW-1185">Reference proteome</keyword>
<dbReference type="PANTHER" id="PTHR43806">
    <property type="entry name" value="PEPTIDASE S8"/>
    <property type="match status" value="1"/>
</dbReference>
<dbReference type="InterPro" id="IPR022398">
    <property type="entry name" value="Peptidase_S8_His-AS"/>
</dbReference>
<evidence type="ECO:0000259" key="8">
    <source>
        <dbReference type="Pfam" id="PF00082"/>
    </source>
</evidence>
<feature type="active site" description="Charge relay system" evidence="5">
    <location>
        <position position="147"/>
    </location>
</feature>
<dbReference type="InParanoid" id="A0A409W1V9"/>
<evidence type="ECO:0000256" key="2">
    <source>
        <dbReference type="ARBA" id="ARBA00022670"/>
    </source>
</evidence>
<dbReference type="Pfam" id="PF00082">
    <property type="entry name" value="Peptidase_S8"/>
    <property type="match status" value="1"/>
</dbReference>
<evidence type="ECO:0000256" key="7">
    <source>
        <dbReference type="SAM" id="SignalP"/>
    </source>
</evidence>
<dbReference type="Pfam" id="PF05922">
    <property type="entry name" value="Inhibitor_I9"/>
    <property type="match status" value="1"/>
</dbReference>
<dbReference type="STRING" id="181874.A0A409W1V9"/>
<dbReference type="GO" id="GO:0005615">
    <property type="term" value="C:extracellular space"/>
    <property type="evidence" value="ECO:0007669"/>
    <property type="project" value="TreeGrafter"/>
</dbReference>
<feature type="domain" description="Peptidase S8/S53" evidence="8">
    <location>
        <begin position="138"/>
        <end position="364"/>
    </location>
</feature>
<dbReference type="InterPro" id="IPR015500">
    <property type="entry name" value="Peptidase_S8_subtilisin-rel"/>
</dbReference>
<proteinExistence type="inferred from homology"/>
<gene>
    <name evidence="10" type="ORF">CVT24_003253</name>
</gene>
<dbReference type="AlphaFoldDB" id="A0A409W1V9"/>
<feature type="active site" description="Charge relay system" evidence="5">
    <location>
        <position position="333"/>
    </location>
</feature>
<evidence type="ECO:0000256" key="1">
    <source>
        <dbReference type="ARBA" id="ARBA00011073"/>
    </source>
</evidence>
<feature type="chain" id="PRO_5019402940" description="Peptidase S8/S53 domain-containing protein" evidence="7">
    <location>
        <begin position="20"/>
        <end position="389"/>
    </location>
</feature>
<comment type="caution">
    <text evidence="10">The sequence shown here is derived from an EMBL/GenBank/DDBJ whole genome shotgun (WGS) entry which is preliminary data.</text>
</comment>
<dbReference type="InterPro" id="IPR034193">
    <property type="entry name" value="PCSK9_ProteinaseK-like"/>
</dbReference>
<name>A0A409W1V9_9AGAR</name>
<dbReference type="PROSITE" id="PS00137">
    <property type="entry name" value="SUBTILASE_HIS"/>
    <property type="match status" value="1"/>
</dbReference>
<dbReference type="PRINTS" id="PR00723">
    <property type="entry name" value="SUBTILISIN"/>
</dbReference>
<dbReference type="PROSITE" id="PS00136">
    <property type="entry name" value="SUBTILASE_ASP"/>
    <property type="match status" value="1"/>
</dbReference>
<dbReference type="OrthoDB" id="19448at2759"/>
<dbReference type="PANTHER" id="PTHR43806:SF58">
    <property type="entry name" value="ALKALINE PROTEASE 1-RELATED"/>
    <property type="match status" value="1"/>
</dbReference>
<dbReference type="PROSITE" id="PS00138">
    <property type="entry name" value="SUBTILASE_SER"/>
    <property type="match status" value="1"/>
</dbReference>
<dbReference type="PROSITE" id="PS51892">
    <property type="entry name" value="SUBTILASE"/>
    <property type="match status" value="1"/>
</dbReference>
<dbReference type="InterPro" id="IPR050131">
    <property type="entry name" value="Peptidase_S8_subtilisin-like"/>
</dbReference>
<sequence length="389" mass="39995">MRFFTAILLAVSLVAPALASPTIALRDVERYQGQTSGKYIVNFKKGASRRNWAKKLKVKTNDDWDLVNGFAAELDENTLNELRASKDVELITEDGIMEAFATQTNAPWGLQRISQRAKLSSTSTTALTYTYNYDATAGRGVDIYIVDTGIYTAHSDFGGRARWGASFNNLGNSDGNGHGTHCAGTAAGTRYGVAKAANLIAVKVLSDSGSGATSGIVSGLNWVLSQARASGRPSVVSMSLGGSTATALDNAVASLTSAGIHVIAAAGNSNTNAANTSPARAPSAITVGASTIGDVRSSFSNYGAVVDVFAPGTGITSTWIGSTSATNNISGTSMAAPHVAGLVAYLIAKDGNVTPAAMQTKVKNLSIKSALTSIPSGTVNNLAFNGITA</sequence>
<evidence type="ECO:0000313" key="10">
    <source>
        <dbReference type="EMBL" id="PPQ72490.1"/>
    </source>
</evidence>
<feature type="active site" description="Charge relay system" evidence="5">
    <location>
        <position position="178"/>
    </location>
</feature>
<evidence type="ECO:0000256" key="3">
    <source>
        <dbReference type="ARBA" id="ARBA00022801"/>
    </source>
</evidence>
<dbReference type="InterPro" id="IPR036852">
    <property type="entry name" value="Peptidase_S8/S53_dom_sf"/>
</dbReference>
<dbReference type="GO" id="GO:0004252">
    <property type="term" value="F:serine-type endopeptidase activity"/>
    <property type="evidence" value="ECO:0007669"/>
    <property type="project" value="UniProtKB-UniRule"/>
</dbReference>
<evidence type="ECO:0000256" key="5">
    <source>
        <dbReference type="PROSITE-ProRule" id="PRU01240"/>
    </source>
</evidence>
<evidence type="ECO:0000259" key="9">
    <source>
        <dbReference type="Pfam" id="PF05922"/>
    </source>
</evidence>
<dbReference type="FunFam" id="3.40.50.200:FF:000014">
    <property type="entry name" value="Proteinase K"/>
    <property type="match status" value="1"/>
</dbReference>
<evidence type="ECO:0008006" key="12">
    <source>
        <dbReference type="Google" id="ProtNLM"/>
    </source>
</evidence>
<dbReference type="GO" id="GO:0006508">
    <property type="term" value="P:proteolysis"/>
    <property type="evidence" value="ECO:0007669"/>
    <property type="project" value="UniProtKB-KW"/>
</dbReference>
<dbReference type="EMBL" id="NHTK01005867">
    <property type="protein sequence ID" value="PPQ72490.1"/>
    <property type="molecule type" value="Genomic_DNA"/>
</dbReference>
<dbReference type="SUPFAM" id="SSF52743">
    <property type="entry name" value="Subtilisin-like"/>
    <property type="match status" value="1"/>
</dbReference>
<dbReference type="InterPro" id="IPR023828">
    <property type="entry name" value="Peptidase_S8_Ser-AS"/>
</dbReference>
<comment type="similarity">
    <text evidence="1 5 6">Belongs to the peptidase S8 family.</text>
</comment>